<keyword evidence="1" id="KW-1133">Transmembrane helix</keyword>
<dbReference type="PANTHER" id="PTHR46781:SF5">
    <property type="entry name" value="ALPHA 1,4-GLYCOSYLTRANSFERASE FAMILY PROTEIN"/>
    <property type="match status" value="1"/>
</dbReference>
<dbReference type="SUPFAM" id="SSF53448">
    <property type="entry name" value="Nucleotide-diphospho-sugar transferases"/>
    <property type="match status" value="1"/>
</dbReference>
<reference evidence="3 4" key="1">
    <citation type="journal article" date="2019" name="G3 (Bethesda)">
        <title>Sequencing of a Wild Apple (Malus baccata) Genome Unravels the Differences Between Cultivated and Wild Apple Species Regarding Disease Resistance and Cold Tolerance.</title>
        <authorList>
            <person name="Chen X."/>
        </authorList>
    </citation>
    <scope>NUCLEOTIDE SEQUENCE [LARGE SCALE GENOMIC DNA]</scope>
    <source>
        <strain evidence="4">cv. Shandingzi</strain>
        <tissue evidence="3">Leaves</tissue>
    </source>
</reference>
<dbReference type="InterPro" id="IPR029044">
    <property type="entry name" value="Nucleotide-diphossugar_trans"/>
</dbReference>
<evidence type="ECO:0000259" key="2">
    <source>
        <dbReference type="Pfam" id="PF04572"/>
    </source>
</evidence>
<evidence type="ECO:0000256" key="1">
    <source>
        <dbReference type="SAM" id="Phobius"/>
    </source>
</evidence>
<name>A0A540LP28_MALBA</name>
<organism evidence="3 4">
    <name type="scientific">Malus baccata</name>
    <name type="common">Siberian crab apple</name>
    <name type="synonym">Pyrus baccata</name>
    <dbReference type="NCBI Taxonomy" id="106549"/>
    <lineage>
        <taxon>Eukaryota</taxon>
        <taxon>Viridiplantae</taxon>
        <taxon>Streptophyta</taxon>
        <taxon>Embryophyta</taxon>
        <taxon>Tracheophyta</taxon>
        <taxon>Spermatophyta</taxon>
        <taxon>Magnoliopsida</taxon>
        <taxon>eudicotyledons</taxon>
        <taxon>Gunneridae</taxon>
        <taxon>Pentapetalae</taxon>
        <taxon>rosids</taxon>
        <taxon>fabids</taxon>
        <taxon>Rosales</taxon>
        <taxon>Rosaceae</taxon>
        <taxon>Amygdaloideae</taxon>
        <taxon>Maleae</taxon>
        <taxon>Malus</taxon>
    </lineage>
</organism>
<protein>
    <recommendedName>
        <fullName evidence="2">Alpha 1,4-glycosyltransferase domain-containing protein</fullName>
    </recommendedName>
</protein>
<feature type="transmembrane region" description="Helical" evidence="1">
    <location>
        <begin position="27"/>
        <end position="49"/>
    </location>
</feature>
<dbReference type="InterPro" id="IPR044789">
    <property type="entry name" value="Put_A1-4-GlycosylTfrase_plant"/>
</dbReference>
<keyword evidence="1" id="KW-0812">Transmembrane</keyword>
<dbReference type="EMBL" id="VIEB01000513">
    <property type="protein sequence ID" value="TQD88251.1"/>
    <property type="molecule type" value="Genomic_DNA"/>
</dbReference>
<keyword evidence="1" id="KW-0472">Membrane</keyword>
<feature type="domain" description="Alpha 1,4-glycosyltransferase" evidence="2">
    <location>
        <begin position="335"/>
        <end position="454"/>
    </location>
</feature>
<dbReference type="PANTHER" id="PTHR46781">
    <property type="entry name" value="ALPHA 1,4-GLYCOSYLTRANSFERASE FAMILY PROTEIN"/>
    <property type="match status" value="1"/>
</dbReference>
<dbReference type="Gene3D" id="3.90.550.20">
    <property type="match status" value="1"/>
</dbReference>
<evidence type="ECO:0000313" key="3">
    <source>
        <dbReference type="EMBL" id="TQD88251.1"/>
    </source>
</evidence>
<gene>
    <name evidence="3" type="ORF">C1H46_026132</name>
</gene>
<sequence>MFDCESSKLPNPLHVLIHHIQELRRQILSLLLCLPTSLLALLLLLLLGYNGFYIFCFHLPFLPDSPPERAIFPPEKVAGDSVPKWVPPHFTSSSSTSSSKLSSSLPVMYVVKEENAPMFLNPHLQNQRNPTVPISTLSTHRRRRLRKHKRKLKSFPSEPKPPLFSTRIRSFFAGNSTSPCNVRVFMTWISSKSFGSRELLSVESLFKSHPNACLAIVSKSLDSDKGIRMLRPFQDLGFRAIAISPDFEYLLKDTPAESWYFELRKGTVNPGGVSIGQNLSNLLRLALLYKFGGIYLDTDFVVLKSLSKLRNVIGAQTIDPRTKKWSRLNNAVLVFDKNHTLLFKFIQEFALTFDGNKWGHNGPYLVSRVVSRVIGNQQNPGSNFTVLTPSAFYPVNWSRIRSLFRAPTDEIHSKWRLEKLRNLCTQSFGVHLWNSQSRRLKVEKGSIMDHIMSEFSVFSNSSASSFVSVV</sequence>
<dbReference type="Pfam" id="PF04488">
    <property type="entry name" value="Gly_transf_sug"/>
    <property type="match status" value="1"/>
</dbReference>
<dbReference type="STRING" id="106549.A0A540LP28"/>
<evidence type="ECO:0000313" key="4">
    <source>
        <dbReference type="Proteomes" id="UP000315295"/>
    </source>
</evidence>
<accession>A0A540LP28</accession>
<dbReference type="AlphaFoldDB" id="A0A540LP28"/>
<dbReference type="InterPro" id="IPR007652">
    <property type="entry name" value="A1-4-GlycosylTfrase_dom"/>
</dbReference>
<dbReference type="Pfam" id="PF04572">
    <property type="entry name" value="Gb3_synth"/>
    <property type="match status" value="1"/>
</dbReference>
<dbReference type="Proteomes" id="UP000315295">
    <property type="component" value="Unassembled WGS sequence"/>
</dbReference>
<comment type="caution">
    <text evidence="3">The sequence shown here is derived from an EMBL/GenBank/DDBJ whole genome shotgun (WGS) entry which is preliminary data.</text>
</comment>
<dbReference type="InterPro" id="IPR007577">
    <property type="entry name" value="GlycoTrfase_DXD_sugar-bd_CS"/>
</dbReference>
<keyword evidence="4" id="KW-1185">Reference proteome</keyword>
<proteinExistence type="predicted"/>